<keyword evidence="5" id="KW-0406">Ion transport</keyword>
<dbReference type="NCBIfam" id="TIGR01197">
    <property type="entry name" value="nramp"/>
    <property type="match status" value="1"/>
</dbReference>
<feature type="transmembrane region" description="Helical" evidence="10">
    <location>
        <begin position="279"/>
        <end position="300"/>
    </location>
</feature>
<keyword evidence="7 10" id="KW-1133">Transmembrane helix</keyword>
<keyword evidence="6 10" id="KW-0812">Transmembrane</keyword>
<dbReference type="GO" id="GO:0031902">
    <property type="term" value="C:late endosome membrane"/>
    <property type="evidence" value="ECO:0007669"/>
    <property type="project" value="UniProtKB-SubCell"/>
</dbReference>
<dbReference type="GO" id="GO:0005765">
    <property type="term" value="C:lysosomal membrane"/>
    <property type="evidence" value="ECO:0007669"/>
    <property type="project" value="UniProtKB-SubCell"/>
</dbReference>
<keyword evidence="8 10" id="KW-0472">Membrane</keyword>
<evidence type="ECO:0000256" key="1">
    <source>
        <dbReference type="ARBA" id="ARBA00004107"/>
    </source>
</evidence>
<dbReference type="GO" id="GO:0005886">
    <property type="term" value="C:plasma membrane"/>
    <property type="evidence" value="ECO:0007669"/>
    <property type="project" value="TreeGrafter"/>
</dbReference>
<evidence type="ECO:0000256" key="5">
    <source>
        <dbReference type="ARBA" id="ARBA00022496"/>
    </source>
</evidence>
<evidence type="ECO:0000256" key="8">
    <source>
        <dbReference type="ARBA" id="ARBA00023136"/>
    </source>
</evidence>
<feature type="transmembrane region" description="Helical" evidence="10">
    <location>
        <begin position="25"/>
        <end position="44"/>
    </location>
</feature>
<dbReference type="Proteomes" id="UP000472277">
    <property type="component" value="Chromosome 16"/>
</dbReference>
<dbReference type="GO" id="GO:0005381">
    <property type="term" value="F:iron ion transmembrane transporter activity"/>
    <property type="evidence" value="ECO:0007669"/>
    <property type="project" value="TreeGrafter"/>
</dbReference>
<dbReference type="PANTHER" id="PTHR11706">
    <property type="entry name" value="SOLUTE CARRIER PROTEIN FAMILY 11 MEMBER"/>
    <property type="match status" value="1"/>
</dbReference>
<evidence type="ECO:0000313" key="11">
    <source>
        <dbReference type="Ensembl" id="ENSSTUP00000036008.1"/>
    </source>
</evidence>
<dbReference type="AlphaFoldDB" id="A0A673YMY2"/>
<dbReference type="GeneTree" id="ENSGT00940000155330"/>
<comment type="subcellular location">
    <subcellularLocation>
        <location evidence="1">Late endosome membrane</location>
        <topology evidence="1">Multi-pass membrane protein</topology>
    </subcellularLocation>
    <subcellularLocation>
        <location evidence="2">Lysosome membrane</location>
        <topology evidence="2">Multi-pass membrane protein</topology>
    </subcellularLocation>
</comment>
<keyword evidence="4" id="KW-0813">Transport</keyword>
<feature type="transmembrane region" description="Helical" evidence="10">
    <location>
        <begin position="132"/>
        <end position="150"/>
    </location>
</feature>
<keyword evidence="5" id="KW-0408">Iron</keyword>
<dbReference type="NCBIfam" id="NF037982">
    <property type="entry name" value="Nramp_1"/>
    <property type="match status" value="1"/>
</dbReference>
<evidence type="ECO:0000256" key="4">
    <source>
        <dbReference type="ARBA" id="ARBA00022448"/>
    </source>
</evidence>
<evidence type="ECO:0000256" key="2">
    <source>
        <dbReference type="ARBA" id="ARBA00004155"/>
    </source>
</evidence>
<feature type="transmembrane region" description="Helical" evidence="10">
    <location>
        <begin position="177"/>
        <end position="196"/>
    </location>
</feature>
<sequence length="482" mass="53131">MSIAYLDPGNIESDLQSGAKAGFKLLWVLLGATIIGLLLQRLAARLGVVTGMHLAEVCNRQYPTVPRIILWLMVELAIIGSDMQEVIGCAIAFNLLSMGRIPLWGGVLITIIDTFVFLFLDKYGLRKLEAFFGLLITIMAVSFGYEYVMVRPDQGELLKGMFLPYCENCDSAQMEQAVGIVGAVIMPHNIYLHSALVKSRQIDRGNKKEVKEANKYYFIESTIALFISFLINVFVVAVFAEAFYDKTNIEVVGIMTNQTQHDSLSQTGTSTISHSIQGVVLGCFFGPAALYIWAIGILAAGQSSTMTGTYSGQFVMEGFLNLRWSRFARVLLTRSIAIFPTLLVAIFQDVQHLTGMNDFLNVLQSMQLPFALIPILTFTSLTSIMDDFANGLVWKIGGGVVILVVCAINMYFVVVYVTSLNSVALYVLVALLCIAYLSFVCYLTWQCLIALGVSCLDVSCLGSRVSNNRHAVFIEEQPAYDT</sequence>
<keyword evidence="12" id="KW-1185">Reference proteome</keyword>
<evidence type="ECO:0000256" key="9">
    <source>
        <dbReference type="ARBA" id="ARBA00023228"/>
    </source>
</evidence>
<feature type="transmembrane region" description="Helical" evidence="10">
    <location>
        <begin position="217"/>
        <end position="240"/>
    </location>
</feature>
<feature type="transmembrane region" description="Helical" evidence="10">
    <location>
        <begin position="368"/>
        <end position="385"/>
    </location>
</feature>
<gene>
    <name evidence="11" type="primary">SLC11A2</name>
    <name evidence="11" type="synonym">LOC115150446</name>
</gene>
<evidence type="ECO:0000313" key="12">
    <source>
        <dbReference type="Proteomes" id="UP000472277"/>
    </source>
</evidence>
<feature type="transmembrane region" description="Helical" evidence="10">
    <location>
        <begin position="423"/>
        <end position="445"/>
    </location>
</feature>
<evidence type="ECO:0000256" key="3">
    <source>
        <dbReference type="ARBA" id="ARBA00006670"/>
    </source>
</evidence>
<accession>A0A673YMY2</accession>
<feature type="transmembrane region" description="Helical" evidence="10">
    <location>
        <begin position="392"/>
        <end position="417"/>
    </location>
</feature>
<dbReference type="PRINTS" id="PR00447">
    <property type="entry name" value="NATRESASSCMP"/>
</dbReference>
<reference evidence="11" key="1">
    <citation type="submission" date="2025-08" db="UniProtKB">
        <authorList>
            <consortium name="Ensembl"/>
        </authorList>
    </citation>
    <scope>IDENTIFICATION</scope>
</reference>
<proteinExistence type="inferred from homology"/>
<dbReference type="GO" id="GO:0015086">
    <property type="term" value="F:cadmium ion transmembrane transporter activity"/>
    <property type="evidence" value="ECO:0007669"/>
    <property type="project" value="TreeGrafter"/>
</dbReference>
<dbReference type="InterPro" id="IPR001046">
    <property type="entry name" value="NRAMP_fam"/>
</dbReference>
<feature type="transmembrane region" description="Helical" evidence="10">
    <location>
        <begin position="101"/>
        <end position="120"/>
    </location>
</feature>
<evidence type="ECO:0000256" key="7">
    <source>
        <dbReference type="ARBA" id="ARBA00022989"/>
    </source>
</evidence>
<protein>
    <submittedName>
        <fullName evidence="11">Solute carrier family 11 member 2</fullName>
    </submittedName>
</protein>
<feature type="transmembrane region" description="Helical" evidence="10">
    <location>
        <begin position="331"/>
        <end position="348"/>
    </location>
</feature>
<evidence type="ECO:0000256" key="10">
    <source>
        <dbReference type="SAM" id="Phobius"/>
    </source>
</evidence>
<dbReference type="GO" id="GO:0005384">
    <property type="term" value="F:manganese ion transmembrane transporter activity"/>
    <property type="evidence" value="ECO:0007669"/>
    <property type="project" value="TreeGrafter"/>
</dbReference>
<name>A0A673YMY2_SALTR</name>
<dbReference type="Ensembl" id="ENSSTUT00000037637.1">
    <property type="protein sequence ID" value="ENSSTUP00000036008.1"/>
    <property type="gene ID" value="ENSSTUG00000015227.1"/>
</dbReference>
<comment type="similarity">
    <text evidence="3">Belongs to the NRAMP family.</text>
</comment>
<organism evidence="11 12">
    <name type="scientific">Salmo trutta</name>
    <name type="common">Brown trout</name>
    <dbReference type="NCBI Taxonomy" id="8032"/>
    <lineage>
        <taxon>Eukaryota</taxon>
        <taxon>Metazoa</taxon>
        <taxon>Chordata</taxon>
        <taxon>Craniata</taxon>
        <taxon>Vertebrata</taxon>
        <taxon>Euteleostomi</taxon>
        <taxon>Actinopterygii</taxon>
        <taxon>Neopterygii</taxon>
        <taxon>Teleostei</taxon>
        <taxon>Protacanthopterygii</taxon>
        <taxon>Salmoniformes</taxon>
        <taxon>Salmonidae</taxon>
        <taxon>Salmoninae</taxon>
        <taxon>Salmo</taxon>
    </lineage>
</organism>
<keyword evidence="9" id="KW-0458">Lysosome</keyword>
<dbReference type="Pfam" id="PF01566">
    <property type="entry name" value="Nramp"/>
    <property type="match status" value="1"/>
</dbReference>
<dbReference type="PANTHER" id="PTHR11706:SF33">
    <property type="entry name" value="NATURAL RESISTANCE-ASSOCIATED MACROPHAGE PROTEIN 2"/>
    <property type="match status" value="1"/>
</dbReference>
<dbReference type="HAMAP" id="MF_00221">
    <property type="entry name" value="NRAMP"/>
    <property type="match status" value="1"/>
</dbReference>
<keyword evidence="5" id="KW-0410">Iron transport</keyword>
<reference evidence="11" key="2">
    <citation type="submission" date="2025-09" db="UniProtKB">
        <authorList>
            <consortium name="Ensembl"/>
        </authorList>
    </citation>
    <scope>IDENTIFICATION</scope>
</reference>
<evidence type="ECO:0000256" key="6">
    <source>
        <dbReference type="ARBA" id="ARBA00022692"/>
    </source>
</evidence>